<dbReference type="PROSITE" id="PS00445">
    <property type="entry name" value="FGGY_KINASES_2"/>
    <property type="match status" value="1"/>
</dbReference>
<feature type="binding site" evidence="9">
    <location>
        <position position="286"/>
    </location>
    <ligand>
        <name>ATP</name>
        <dbReference type="ChEBI" id="CHEBI:30616"/>
    </ligand>
</feature>
<feature type="binding site" evidence="9">
    <location>
        <position position="14"/>
    </location>
    <ligand>
        <name>ATP</name>
        <dbReference type="ChEBI" id="CHEBI:30616"/>
    </ligand>
</feature>
<dbReference type="Pfam" id="PF02782">
    <property type="entry name" value="FGGY_C"/>
    <property type="match status" value="1"/>
</dbReference>
<feature type="binding site" evidence="9">
    <location>
        <position position="14"/>
    </location>
    <ligand>
        <name>sn-glycerol 3-phosphate</name>
        <dbReference type="ChEBI" id="CHEBI:57597"/>
    </ligand>
</feature>
<dbReference type="GO" id="GO:0006072">
    <property type="term" value="P:glycerol-3-phosphate metabolic process"/>
    <property type="evidence" value="ECO:0007669"/>
    <property type="project" value="InterPro"/>
</dbReference>
<dbReference type="Pfam" id="PF00370">
    <property type="entry name" value="FGGY_N"/>
    <property type="match status" value="1"/>
</dbReference>
<evidence type="ECO:0000256" key="7">
    <source>
        <dbReference type="ARBA" id="ARBA00022840"/>
    </source>
</evidence>
<evidence type="ECO:0000256" key="3">
    <source>
        <dbReference type="ARBA" id="ARBA00022679"/>
    </source>
</evidence>
<dbReference type="InterPro" id="IPR000577">
    <property type="entry name" value="Carb_kinase_FGGY"/>
</dbReference>
<feature type="binding site" evidence="9">
    <location>
        <position position="286"/>
    </location>
    <ligand>
        <name>ADP</name>
        <dbReference type="ChEBI" id="CHEBI:456216"/>
    </ligand>
</feature>
<dbReference type="InterPro" id="IPR005999">
    <property type="entry name" value="Glycerol_kin"/>
</dbReference>
<dbReference type="NCBIfam" id="TIGR01311">
    <property type="entry name" value="glycerol_kin"/>
    <property type="match status" value="1"/>
</dbReference>
<comment type="caution">
    <text evidence="9">Lacks conserved residue(s) required for the propagation of feature annotation.</text>
</comment>
<keyword evidence="4 9" id="KW-0547">Nucleotide-binding</keyword>
<feature type="binding site" evidence="9">
    <location>
        <position position="330"/>
    </location>
    <ligand>
        <name>ATP</name>
        <dbReference type="ChEBI" id="CHEBI:30616"/>
    </ligand>
</feature>
<dbReference type="EC" id="2.7.1.30" evidence="9"/>
<keyword evidence="3 9" id="KW-0808">Transferase</keyword>
<feature type="binding site" evidence="9">
    <location>
        <position position="86"/>
    </location>
    <ligand>
        <name>sn-glycerol 3-phosphate</name>
        <dbReference type="ChEBI" id="CHEBI:57597"/>
    </ligand>
</feature>
<dbReference type="HAMAP" id="MF_00186">
    <property type="entry name" value="Glycerol_kin"/>
    <property type="match status" value="1"/>
</dbReference>
<dbReference type="FunFam" id="3.30.420.40:FF:000007">
    <property type="entry name" value="Glycerol kinase"/>
    <property type="match status" value="1"/>
</dbReference>
<feature type="binding site" evidence="9">
    <location>
        <position position="15"/>
    </location>
    <ligand>
        <name>ATP</name>
        <dbReference type="ChEBI" id="CHEBI:30616"/>
    </ligand>
</feature>
<evidence type="ECO:0000256" key="2">
    <source>
        <dbReference type="ARBA" id="ARBA00009156"/>
    </source>
</evidence>
<dbReference type="EMBL" id="DTCK01000007">
    <property type="protein sequence ID" value="HGQ35106.1"/>
    <property type="molecule type" value="Genomic_DNA"/>
</dbReference>
<feature type="binding site" evidence="9">
    <location>
        <position position="87"/>
    </location>
    <ligand>
        <name>sn-glycerol 3-phosphate</name>
        <dbReference type="ChEBI" id="CHEBI:57597"/>
    </ligand>
</feature>
<comment type="similarity">
    <text evidence="2 9 10">Belongs to the FGGY kinase family.</text>
</comment>
<reference evidence="14" key="1">
    <citation type="journal article" date="2020" name="mSystems">
        <title>Genome- and Community-Level Interaction Insights into Carbon Utilization and Element Cycling Functions of Hydrothermarchaeota in Hydrothermal Sediment.</title>
        <authorList>
            <person name="Zhou Z."/>
            <person name="Liu Y."/>
            <person name="Xu W."/>
            <person name="Pan J."/>
            <person name="Luo Z.H."/>
            <person name="Li M."/>
        </authorList>
    </citation>
    <scope>NUCLEOTIDE SEQUENCE [LARGE SCALE GENOMIC DNA]</scope>
    <source>
        <strain evidence="14">SpSt-637</strain>
        <strain evidence="13">SpSt-667</strain>
    </source>
</reference>
<feature type="binding site" evidence="9">
    <location>
        <position position="264"/>
    </location>
    <ligand>
        <name>glycerol</name>
        <dbReference type="ChEBI" id="CHEBI:17754"/>
    </ligand>
</feature>
<dbReference type="Gene3D" id="3.30.420.40">
    <property type="match status" value="2"/>
</dbReference>
<proteinExistence type="inferred from homology"/>
<evidence type="ECO:0000256" key="6">
    <source>
        <dbReference type="ARBA" id="ARBA00022798"/>
    </source>
</evidence>
<evidence type="ECO:0000256" key="9">
    <source>
        <dbReference type="HAMAP-Rule" id="MF_00186"/>
    </source>
</evidence>
<evidence type="ECO:0000259" key="12">
    <source>
        <dbReference type="Pfam" id="PF02782"/>
    </source>
</evidence>
<evidence type="ECO:0000256" key="10">
    <source>
        <dbReference type="RuleBase" id="RU003733"/>
    </source>
</evidence>
<feature type="binding site" evidence="9">
    <location>
        <position position="431"/>
    </location>
    <ligand>
        <name>ADP</name>
        <dbReference type="ChEBI" id="CHEBI:456216"/>
    </ligand>
</feature>
<dbReference type="EMBL" id="DTBD01000075">
    <property type="protein sequence ID" value="HGQ65213.1"/>
    <property type="molecule type" value="Genomic_DNA"/>
</dbReference>
<keyword evidence="6 9" id="KW-0319">Glycerol metabolism</keyword>
<feature type="binding site" evidence="9">
    <location>
        <position position="87"/>
    </location>
    <ligand>
        <name>glycerol</name>
        <dbReference type="ChEBI" id="CHEBI:17754"/>
    </ligand>
</feature>
<dbReference type="PANTHER" id="PTHR10196:SF69">
    <property type="entry name" value="GLYCEROL KINASE"/>
    <property type="match status" value="1"/>
</dbReference>
<dbReference type="PANTHER" id="PTHR10196">
    <property type="entry name" value="SUGAR KINASE"/>
    <property type="match status" value="1"/>
</dbReference>
<dbReference type="NCBIfam" id="NF000756">
    <property type="entry name" value="PRK00047.1"/>
    <property type="match status" value="1"/>
</dbReference>
<keyword evidence="5 9" id="KW-0418">Kinase</keyword>
<dbReference type="GO" id="GO:0004370">
    <property type="term" value="F:glycerol kinase activity"/>
    <property type="evidence" value="ECO:0007669"/>
    <property type="project" value="UniProtKB-UniRule"/>
</dbReference>
<dbReference type="GO" id="GO:0005524">
    <property type="term" value="F:ATP binding"/>
    <property type="evidence" value="ECO:0007669"/>
    <property type="project" value="UniProtKB-UniRule"/>
</dbReference>
<feature type="binding site" evidence="9">
    <location>
        <position position="18"/>
    </location>
    <ligand>
        <name>ADP</name>
        <dbReference type="ChEBI" id="CHEBI:456216"/>
    </ligand>
</feature>
<comment type="catalytic activity">
    <reaction evidence="8 9">
        <text>glycerol + ATP = sn-glycerol 3-phosphate + ADP + H(+)</text>
        <dbReference type="Rhea" id="RHEA:21644"/>
        <dbReference type="ChEBI" id="CHEBI:15378"/>
        <dbReference type="ChEBI" id="CHEBI:17754"/>
        <dbReference type="ChEBI" id="CHEBI:30616"/>
        <dbReference type="ChEBI" id="CHEBI:57597"/>
        <dbReference type="ChEBI" id="CHEBI:456216"/>
        <dbReference type="EC" id="2.7.1.30"/>
    </reaction>
</comment>
<keyword evidence="7 9" id="KW-0067">ATP-binding</keyword>
<dbReference type="InterPro" id="IPR018483">
    <property type="entry name" value="Carb_kinase_FGGY_CS"/>
</dbReference>
<dbReference type="FunFam" id="3.30.420.40:FF:000008">
    <property type="entry name" value="Glycerol kinase"/>
    <property type="match status" value="1"/>
</dbReference>
<dbReference type="GO" id="GO:0005829">
    <property type="term" value="C:cytosol"/>
    <property type="evidence" value="ECO:0007669"/>
    <property type="project" value="TreeGrafter"/>
</dbReference>
<dbReference type="PIRSF" id="PIRSF000538">
    <property type="entry name" value="GlpK"/>
    <property type="match status" value="1"/>
</dbReference>
<dbReference type="GO" id="GO:0019563">
    <property type="term" value="P:glycerol catabolic process"/>
    <property type="evidence" value="ECO:0007669"/>
    <property type="project" value="UniProtKB-UniRule"/>
</dbReference>
<feature type="binding site" evidence="9">
    <location>
        <position position="137"/>
    </location>
    <ligand>
        <name>sn-glycerol 3-phosphate</name>
        <dbReference type="ChEBI" id="CHEBI:57597"/>
    </ligand>
</feature>
<protein>
    <recommendedName>
        <fullName evidence="9">Glycerol kinase</fullName>
        <ecNumber evidence="9">2.7.1.30</ecNumber>
    </recommendedName>
    <alternativeName>
        <fullName evidence="9">ATP:glycerol 3-phosphotransferase</fullName>
    </alternativeName>
    <alternativeName>
        <fullName evidence="9">Glycerokinase</fullName>
        <shortName evidence="9">GK</shortName>
    </alternativeName>
</protein>
<evidence type="ECO:0000256" key="5">
    <source>
        <dbReference type="ARBA" id="ARBA00022777"/>
    </source>
</evidence>
<feature type="binding site" evidence="9">
    <location>
        <position position="265"/>
    </location>
    <ligand>
        <name>glycerol</name>
        <dbReference type="ChEBI" id="CHEBI:17754"/>
    </ligand>
</feature>
<evidence type="ECO:0000313" key="14">
    <source>
        <dbReference type="EMBL" id="HGQ65213.1"/>
    </source>
</evidence>
<dbReference type="InterPro" id="IPR043129">
    <property type="entry name" value="ATPase_NBD"/>
</dbReference>
<feature type="binding site" evidence="9">
    <location>
        <position position="431"/>
    </location>
    <ligand>
        <name>ATP</name>
        <dbReference type="ChEBI" id="CHEBI:30616"/>
    </ligand>
</feature>
<feature type="binding site" evidence="9">
    <location>
        <position position="330"/>
    </location>
    <ligand>
        <name>ADP</name>
        <dbReference type="ChEBI" id="CHEBI:456216"/>
    </ligand>
</feature>
<feature type="domain" description="Carbohydrate kinase FGGY N-terminal" evidence="11">
    <location>
        <begin position="7"/>
        <end position="271"/>
    </location>
</feature>
<evidence type="ECO:0000313" key="13">
    <source>
        <dbReference type="EMBL" id="HGQ35106.1"/>
    </source>
</evidence>
<evidence type="ECO:0000256" key="1">
    <source>
        <dbReference type="ARBA" id="ARBA00005190"/>
    </source>
</evidence>
<dbReference type="UniPathway" id="UPA00618">
    <property type="reaction ID" value="UER00672"/>
</dbReference>
<dbReference type="InterPro" id="IPR018485">
    <property type="entry name" value="FGGY_C"/>
</dbReference>
<name>A0A7C4JMA3_9CREN</name>
<comment type="pathway">
    <text evidence="1 9">Polyol metabolism; glycerol degradation via glycerol kinase pathway; sn-glycerol 3-phosphate from glycerol: step 1/1.</text>
</comment>
<gene>
    <name evidence="9 14" type="primary">glpK</name>
    <name evidence="14" type="ORF">ENU08_08225</name>
    <name evidence="13" type="ORF">ENU41_00295</name>
</gene>
<organism evidence="14">
    <name type="scientific">Ignisphaera aggregans</name>
    <dbReference type="NCBI Taxonomy" id="334771"/>
    <lineage>
        <taxon>Archaea</taxon>
        <taxon>Thermoproteota</taxon>
        <taxon>Thermoprotei</taxon>
        <taxon>Desulfurococcales</taxon>
        <taxon>Desulfurococcaceae</taxon>
        <taxon>Ignisphaera</taxon>
    </lineage>
</organism>
<dbReference type="CDD" id="cd07769">
    <property type="entry name" value="ASKHA_NBD_FGGY_GK"/>
    <property type="match status" value="1"/>
</dbReference>
<feature type="binding site" evidence="9">
    <location>
        <position position="137"/>
    </location>
    <ligand>
        <name>glycerol</name>
        <dbReference type="ChEBI" id="CHEBI:17754"/>
    </ligand>
</feature>
<dbReference type="PROSITE" id="PS00933">
    <property type="entry name" value="FGGY_KINASES_1"/>
    <property type="match status" value="1"/>
</dbReference>
<feature type="binding site" evidence="9">
    <location>
        <position position="264"/>
    </location>
    <ligand>
        <name>sn-glycerol 3-phosphate</name>
        <dbReference type="ChEBI" id="CHEBI:57597"/>
    </ligand>
</feature>
<feature type="binding site" evidence="9">
    <location>
        <position position="14"/>
    </location>
    <ligand>
        <name>ADP</name>
        <dbReference type="ChEBI" id="CHEBI:456216"/>
    </ligand>
</feature>
<evidence type="ECO:0000256" key="8">
    <source>
        <dbReference type="ARBA" id="ARBA00052101"/>
    </source>
</evidence>
<evidence type="ECO:0000256" key="4">
    <source>
        <dbReference type="ARBA" id="ARBA00022741"/>
    </source>
</evidence>
<comment type="function">
    <text evidence="9">Key enzyme in the regulation of glycerol uptake and metabolism. Catalyzes the phosphorylation of glycerol to yield sn-glycerol 3-phosphate.</text>
</comment>
<feature type="binding site" evidence="9">
    <location>
        <position position="86"/>
    </location>
    <ligand>
        <name>glycerol</name>
        <dbReference type="ChEBI" id="CHEBI:17754"/>
    </ligand>
</feature>
<accession>A0A7C4JMA3</accession>
<sequence length="526" mass="58835">MFENKFILAIDQGTTGTRAILFTYEGLPTEKGIAYVEHEQIYPKPGWVEHNPIEIWENTKYVVRKVLEQSRVSPKNIAIIGVTNQRETTVIWDPKTGSPLYNAIVWQDRRTAPLTDYLKKNYLEVIKEKTGLVPDPYFSSTKIWWLLDNVPKIKEKAVKGEALVGTIDSWLIWNLTRGSRDTLTPERGGAHIIDYSNASRTMLFNIHILDWDEELLEIHGRIPRNIMPLPRPSSDKDIYGYTGPEVSSELFNGVAIPIAGDAGDQQAALFGQAGFGVGDTKCTYGTGNFVLMNTGSTPIYSKHGLLTTIFYSIELRKAVYALEGSIFITGAAINWLRDGLKIIEVPGEVEPLAEAASSTGGVYFVPAFTGLGAPYWDPYARGLVIGITRGTERRHIARAVLESIAYLTRDVLEAMKVDAGVEIEVLKVDGGLSRSNLLMQFQADILGIKVVKPLVLETTSLGVAYLAGLAIGFWRNLDEIKKNWRAEKVFEPRMDLNTREKLYSGWKTAVRRALEWAKEVPWAYGY</sequence>
<dbReference type="InterPro" id="IPR018484">
    <property type="entry name" value="FGGY_N"/>
</dbReference>
<dbReference type="AlphaFoldDB" id="A0A7C4JMA3"/>
<comment type="caution">
    <text evidence="14">The sequence shown here is derived from an EMBL/GenBank/DDBJ whole genome shotgun (WGS) entry which is preliminary data.</text>
</comment>
<feature type="domain" description="Carbohydrate kinase FGGY C-terminal" evidence="12">
    <location>
        <begin position="281"/>
        <end position="470"/>
    </location>
</feature>
<dbReference type="SUPFAM" id="SSF53067">
    <property type="entry name" value="Actin-like ATPase domain"/>
    <property type="match status" value="2"/>
</dbReference>
<evidence type="ECO:0000259" key="11">
    <source>
        <dbReference type="Pfam" id="PF00370"/>
    </source>
</evidence>